<feature type="active site" evidence="9">
    <location>
        <position position="251"/>
    </location>
</feature>
<dbReference type="NCBIfam" id="TIGR00747">
    <property type="entry name" value="fabH"/>
    <property type="match status" value="1"/>
</dbReference>
<feature type="active site" evidence="9">
    <location>
        <position position="114"/>
    </location>
</feature>
<dbReference type="PANTHER" id="PTHR34069">
    <property type="entry name" value="3-OXOACYL-[ACYL-CARRIER-PROTEIN] SYNTHASE 3"/>
    <property type="match status" value="1"/>
</dbReference>
<dbReference type="PANTHER" id="PTHR34069:SF2">
    <property type="entry name" value="BETA-KETOACYL-[ACYL-CARRIER-PROTEIN] SYNTHASE III"/>
    <property type="match status" value="1"/>
</dbReference>
<gene>
    <name evidence="9" type="primary">fabH</name>
    <name evidence="12" type="ORF">DXA38_08400</name>
</gene>
<keyword evidence="5 9" id="KW-0276">Fatty acid metabolism</keyword>
<sequence>MKSCRIKGFGYALAKRRVTNEELSTFVDTNDEWISSRTGIRARYISEEENTSDLGARAARMAIEKAGIDPREIDLIITATFTPDQTTPSTACLIQEKLGLNDQHMMAFDLNAACSGFLYALQSAHAMLAAGQVKCALIIGAEVISKQLDWKDRSTCIIFADGAGAAIVRQEDTQLRMLHFAGSMGDAAGVIHSDAPKPRPLFSAQSYQPSVVCMEGNATFRFAVKAMQEAIEDVLAQAAVSIADIDWIVPHQANVRIINNVCKRMHIDKEHVYINIEEYGNTSAASIPLALGEMSEKGLLKPGMKIVLSGFGAGFTWAGCYIEL</sequence>
<dbReference type="Proteomes" id="UP000260025">
    <property type="component" value="Unassembled WGS sequence"/>
</dbReference>
<evidence type="ECO:0000256" key="9">
    <source>
        <dbReference type="HAMAP-Rule" id="MF_01815"/>
    </source>
</evidence>
<dbReference type="GO" id="GO:0044550">
    <property type="term" value="P:secondary metabolite biosynthetic process"/>
    <property type="evidence" value="ECO:0007669"/>
    <property type="project" value="TreeGrafter"/>
</dbReference>
<dbReference type="HAMAP" id="MF_01815">
    <property type="entry name" value="FabH"/>
    <property type="match status" value="1"/>
</dbReference>
<dbReference type="UniPathway" id="UPA00094"/>
<dbReference type="Gene3D" id="3.40.47.10">
    <property type="match status" value="1"/>
</dbReference>
<keyword evidence="8 9" id="KW-0012">Acyltransferase</keyword>
<keyword evidence="9" id="KW-0511">Multifunctional enzyme</keyword>
<dbReference type="EMBL" id="QVEV01000009">
    <property type="protein sequence ID" value="RGC16334.1"/>
    <property type="molecule type" value="Genomic_DNA"/>
</dbReference>
<evidence type="ECO:0000256" key="8">
    <source>
        <dbReference type="ARBA" id="ARBA00023315"/>
    </source>
</evidence>
<keyword evidence="7 9" id="KW-0275">Fatty acid biosynthesis</keyword>
<feature type="active site" evidence="9">
    <location>
        <position position="281"/>
    </location>
</feature>
<feature type="region of interest" description="ACP-binding" evidence="9">
    <location>
        <begin position="252"/>
        <end position="256"/>
    </location>
</feature>
<comment type="function">
    <text evidence="9">Catalyzes the condensation reaction of fatty acid synthesis by the addition to an acyl acceptor of two carbons from malonyl-ACP. Catalyzes the first condensation reaction which initiates fatty acid synthesis and may therefore play a role in governing the total rate of fatty acid production. Possesses both acetoacetyl-ACP synthase and acetyl transacylase activities. Its substrate specificity determines the biosynthesis of branched-chain and/or straight-chain of fatty acids.</text>
</comment>
<dbReference type="SUPFAM" id="SSF53901">
    <property type="entry name" value="Thiolase-like"/>
    <property type="match status" value="1"/>
</dbReference>
<keyword evidence="6 9" id="KW-0443">Lipid metabolism</keyword>
<comment type="caution">
    <text evidence="12">The sequence shown here is derived from an EMBL/GenBank/DDBJ whole genome shotgun (WGS) entry which is preliminary data.</text>
</comment>
<keyword evidence="3 9" id="KW-0444">Lipid biosynthesis</keyword>
<organism evidence="12 13">
    <name type="scientific">Clostridium innocuum</name>
    <dbReference type="NCBI Taxonomy" id="1522"/>
    <lineage>
        <taxon>Bacteria</taxon>
        <taxon>Bacillati</taxon>
        <taxon>Bacillota</taxon>
        <taxon>Clostridia</taxon>
        <taxon>Eubacteriales</taxon>
        <taxon>Clostridiaceae</taxon>
        <taxon>Clostridium</taxon>
    </lineage>
</organism>
<evidence type="ECO:0000256" key="5">
    <source>
        <dbReference type="ARBA" id="ARBA00022832"/>
    </source>
</evidence>
<dbReference type="Pfam" id="PF08545">
    <property type="entry name" value="ACP_syn_III"/>
    <property type="match status" value="1"/>
</dbReference>
<feature type="domain" description="Beta-ketoacyl-[acyl-carrier-protein] synthase III N-terminal" evidence="11">
    <location>
        <begin position="108"/>
        <end position="180"/>
    </location>
</feature>
<evidence type="ECO:0000256" key="7">
    <source>
        <dbReference type="ARBA" id="ARBA00023160"/>
    </source>
</evidence>
<keyword evidence="4 9" id="KW-0808">Transferase</keyword>
<dbReference type="Pfam" id="PF08541">
    <property type="entry name" value="ACP_syn_III_C"/>
    <property type="match status" value="1"/>
</dbReference>
<dbReference type="OrthoDB" id="9815506at2"/>
<accession>A0A3E2VY00</accession>
<dbReference type="InterPro" id="IPR013747">
    <property type="entry name" value="ACP_syn_III_C"/>
</dbReference>
<evidence type="ECO:0000259" key="11">
    <source>
        <dbReference type="Pfam" id="PF08545"/>
    </source>
</evidence>
<evidence type="ECO:0000256" key="3">
    <source>
        <dbReference type="ARBA" id="ARBA00022516"/>
    </source>
</evidence>
<name>A0A3E2VY00_CLOIN</name>
<reference evidence="12 13" key="1">
    <citation type="submission" date="2018-08" db="EMBL/GenBank/DDBJ databases">
        <title>A genome reference for cultivated species of the human gut microbiota.</title>
        <authorList>
            <person name="Zou Y."/>
            <person name="Xue W."/>
            <person name="Luo G."/>
        </authorList>
    </citation>
    <scope>NUCLEOTIDE SEQUENCE [LARGE SCALE GENOMIC DNA]</scope>
    <source>
        <strain evidence="12 13">OF01-2LB</strain>
    </source>
</reference>
<dbReference type="GO" id="GO:0005737">
    <property type="term" value="C:cytoplasm"/>
    <property type="evidence" value="ECO:0007669"/>
    <property type="project" value="UniProtKB-SubCell"/>
</dbReference>
<dbReference type="AlphaFoldDB" id="A0A3E2VY00"/>
<comment type="subunit">
    <text evidence="9">Homodimer.</text>
</comment>
<proteinExistence type="inferred from homology"/>
<protein>
    <recommendedName>
        <fullName evidence="9">Beta-ketoacyl-[acyl-carrier-protein] synthase III</fullName>
        <shortName evidence="9">Beta-ketoacyl-ACP synthase III</shortName>
        <shortName evidence="9">KAS III</shortName>
        <ecNumber evidence="9">2.3.1.180</ecNumber>
    </recommendedName>
    <alternativeName>
        <fullName evidence="9">3-oxoacyl-[acyl-carrier-protein] synthase 3</fullName>
    </alternativeName>
    <alternativeName>
        <fullName evidence="9">3-oxoacyl-[acyl-carrier-protein] synthase III</fullName>
    </alternativeName>
</protein>
<dbReference type="EC" id="2.3.1.180" evidence="9"/>
<evidence type="ECO:0000256" key="4">
    <source>
        <dbReference type="ARBA" id="ARBA00022679"/>
    </source>
</evidence>
<dbReference type="GO" id="GO:0004315">
    <property type="term" value="F:3-oxoacyl-[acyl-carrier-protein] synthase activity"/>
    <property type="evidence" value="ECO:0007669"/>
    <property type="project" value="InterPro"/>
</dbReference>
<dbReference type="CDD" id="cd00830">
    <property type="entry name" value="KAS_III"/>
    <property type="match status" value="1"/>
</dbReference>
<dbReference type="InterPro" id="IPR013751">
    <property type="entry name" value="ACP_syn_III_N"/>
</dbReference>
<comment type="pathway">
    <text evidence="9">Lipid metabolism; fatty acid biosynthesis.</text>
</comment>
<evidence type="ECO:0000313" key="13">
    <source>
        <dbReference type="Proteomes" id="UP000260025"/>
    </source>
</evidence>
<evidence type="ECO:0000256" key="6">
    <source>
        <dbReference type="ARBA" id="ARBA00023098"/>
    </source>
</evidence>
<comment type="catalytic activity">
    <reaction evidence="9">
        <text>malonyl-[ACP] + acetyl-CoA + H(+) = 3-oxobutanoyl-[ACP] + CO2 + CoA</text>
        <dbReference type="Rhea" id="RHEA:12080"/>
        <dbReference type="Rhea" id="RHEA-COMP:9623"/>
        <dbReference type="Rhea" id="RHEA-COMP:9625"/>
        <dbReference type="ChEBI" id="CHEBI:15378"/>
        <dbReference type="ChEBI" id="CHEBI:16526"/>
        <dbReference type="ChEBI" id="CHEBI:57287"/>
        <dbReference type="ChEBI" id="CHEBI:57288"/>
        <dbReference type="ChEBI" id="CHEBI:78449"/>
        <dbReference type="ChEBI" id="CHEBI:78450"/>
        <dbReference type="EC" id="2.3.1.180"/>
    </reaction>
</comment>
<dbReference type="GO" id="GO:0006633">
    <property type="term" value="P:fatty acid biosynthetic process"/>
    <property type="evidence" value="ECO:0007669"/>
    <property type="project" value="UniProtKB-UniRule"/>
</dbReference>
<comment type="domain">
    <text evidence="9">The last Arg residue of the ACP-binding site is essential for the weak association between ACP/AcpP and FabH.</text>
</comment>
<dbReference type="RefSeq" id="WP_117442796.1">
    <property type="nucleotide sequence ID" value="NZ_JAJFEN010000026.1"/>
</dbReference>
<evidence type="ECO:0000259" key="10">
    <source>
        <dbReference type="Pfam" id="PF08541"/>
    </source>
</evidence>
<evidence type="ECO:0000256" key="1">
    <source>
        <dbReference type="ARBA" id="ARBA00008642"/>
    </source>
</evidence>
<dbReference type="InterPro" id="IPR004655">
    <property type="entry name" value="FabH"/>
</dbReference>
<comment type="similarity">
    <text evidence="1 9">Belongs to the thiolase-like superfamily. FabH family.</text>
</comment>
<dbReference type="NCBIfam" id="NF006829">
    <property type="entry name" value="PRK09352.1"/>
    <property type="match status" value="1"/>
</dbReference>
<keyword evidence="2 9" id="KW-0963">Cytoplasm</keyword>
<dbReference type="InterPro" id="IPR016039">
    <property type="entry name" value="Thiolase-like"/>
</dbReference>
<comment type="subcellular location">
    <subcellularLocation>
        <location evidence="9">Cytoplasm</location>
    </subcellularLocation>
</comment>
<feature type="domain" description="Beta-ketoacyl-[acyl-carrier-protein] synthase III C-terminal" evidence="10">
    <location>
        <begin position="235"/>
        <end position="323"/>
    </location>
</feature>
<dbReference type="GO" id="GO:0033818">
    <property type="term" value="F:beta-ketoacyl-acyl-carrier-protein synthase III activity"/>
    <property type="evidence" value="ECO:0007669"/>
    <property type="project" value="UniProtKB-UniRule"/>
</dbReference>
<evidence type="ECO:0000256" key="2">
    <source>
        <dbReference type="ARBA" id="ARBA00022490"/>
    </source>
</evidence>
<evidence type="ECO:0000313" key="12">
    <source>
        <dbReference type="EMBL" id="RGC16334.1"/>
    </source>
</evidence>